<evidence type="ECO:0000256" key="2">
    <source>
        <dbReference type="SAM" id="MobiDB-lite"/>
    </source>
</evidence>
<keyword evidence="1" id="KW-0175">Coiled coil</keyword>
<protein>
    <submittedName>
        <fullName evidence="3">Uncharacterized protein</fullName>
    </submittedName>
</protein>
<evidence type="ECO:0000313" key="3">
    <source>
        <dbReference type="EMBL" id="KAF6017750.1"/>
    </source>
</evidence>
<accession>A0A7J7IV80</accession>
<dbReference type="PANTHER" id="PTHR16768:SF5">
    <property type="entry name" value="FI14214P"/>
    <property type="match status" value="1"/>
</dbReference>
<dbReference type="InterPro" id="IPR009533">
    <property type="entry name" value="FAM107"/>
</dbReference>
<evidence type="ECO:0000256" key="1">
    <source>
        <dbReference type="ARBA" id="ARBA00023054"/>
    </source>
</evidence>
<proteinExistence type="predicted"/>
<reference evidence="3" key="1">
    <citation type="submission" date="2020-06" db="EMBL/GenBank/DDBJ databases">
        <title>Draft genome of Bugula neritina, a colonial animal packing powerful symbionts and potential medicines.</title>
        <authorList>
            <person name="Rayko M."/>
        </authorList>
    </citation>
    <scope>NUCLEOTIDE SEQUENCE [LARGE SCALE GENOMIC DNA]</scope>
    <source>
        <strain evidence="3">Kwan_BN1</strain>
    </source>
</reference>
<organism evidence="3 4">
    <name type="scientific">Bugula neritina</name>
    <name type="common">Brown bryozoan</name>
    <name type="synonym">Sertularia neritina</name>
    <dbReference type="NCBI Taxonomy" id="10212"/>
    <lineage>
        <taxon>Eukaryota</taxon>
        <taxon>Metazoa</taxon>
        <taxon>Spiralia</taxon>
        <taxon>Lophotrochozoa</taxon>
        <taxon>Bryozoa</taxon>
        <taxon>Gymnolaemata</taxon>
        <taxon>Cheilostomatida</taxon>
        <taxon>Flustrina</taxon>
        <taxon>Buguloidea</taxon>
        <taxon>Bugulidae</taxon>
        <taxon>Bugula</taxon>
    </lineage>
</organism>
<gene>
    <name evidence="3" type="ORF">EB796_023951</name>
</gene>
<dbReference type="EMBL" id="VXIV02003364">
    <property type="protein sequence ID" value="KAF6017750.1"/>
    <property type="molecule type" value="Genomic_DNA"/>
</dbReference>
<feature type="region of interest" description="Disordered" evidence="2">
    <location>
        <begin position="1"/>
        <end position="30"/>
    </location>
</feature>
<name>A0A7J7IV80_BUGNE</name>
<feature type="region of interest" description="Disordered" evidence="2">
    <location>
        <begin position="42"/>
        <end position="94"/>
    </location>
</feature>
<comment type="caution">
    <text evidence="3">The sequence shown here is derived from an EMBL/GenBank/DDBJ whole genome shotgun (WGS) entry which is preliminary data.</text>
</comment>
<dbReference type="Proteomes" id="UP000593567">
    <property type="component" value="Unassembled WGS sequence"/>
</dbReference>
<dbReference type="AlphaFoldDB" id="A0A7J7IV80"/>
<keyword evidence="4" id="KW-1185">Reference proteome</keyword>
<sequence length="189" mass="21669">MASASVSVEGIPPPDYIATPDEDPTLQVPPVIHYDDWRGSAGCIKKQQERFPPPPPQLLEDDDTFPEPPPDYEQSAQEEQENPGLIPPHKIPNPVLESRDRVQLNKDIIFNAKHNINVLDKKPELQKELLRRKLEKQKKEDAERQISKRSSFEQKLDARKEKLDNSYAKQYCIDGCFFTHSLAQALLTF</sequence>
<dbReference type="OrthoDB" id="5963205at2759"/>
<evidence type="ECO:0000313" key="4">
    <source>
        <dbReference type="Proteomes" id="UP000593567"/>
    </source>
</evidence>
<dbReference type="Pfam" id="PF06625">
    <property type="entry name" value="DUF1151"/>
    <property type="match status" value="1"/>
</dbReference>
<dbReference type="PANTHER" id="PTHR16768">
    <property type="entry name" value="DOWN REGULATED IN RENAL CARCINOMA 1/TU3A"/>
    <property type="match status" value="1"/>
</dbReference>